<keyword evidence="9 10" id="KW-0472">Membrane</keyword>
<feature type="transmembrane region" description="Helical" evidence="10">
    <location>
        <begin position="169"/>
        <end position="197"/>
    </location>
</feature>
<dbReference type="AlphaFoldDB" id="A5E4T5"/>
<keyword evidence="5" id="KW-0808">Transferase</keyword>
<dbReference type="InterPro" id="IPR025770">
    <property type="entry name" value="PPMT_MeTrfase"/>
</dbReference>
<dbReference type="PANTHER" id="PTHR12714">
    <property type="entry name" value="PROTEIN-S ISOPRENYLCYSTEINE O-METHYLTRANSFERASE"/>
    <property type="match status" value="1"/>
</dbReference>
<gene>
    <name evidence="11" type="ORF">LELG_04624</name>
</gene>
<dbReference type="Proteomes" id="UP000001996">
    <property type="component" value="Unassembled WGS sequence"/>
</dbReference>
<keyword evidence="7 10" id="KW-0812">Transmembrane</keyword>
<feature type="transmembrane region" description="Helical" evidence="10">
    <location>
        <begin position="20"/>
        <end position="40"/>
    </location>
</feature>
<evidence type="ECO:0000313" key="11">
    <source>
        <dbReference type="EMBL" id="EDK46443.1"/>
    </source>
</evidence>
<dbReference type="OMA" id="YFGFFIW"/>
<dbReference type="STRING" id="379508.A5E4T5"/>
<evidence type="ECO:0000256" key="6">
    <source>
        <dbReference type="ARBA" id="ARBA00022691"/>
    </source>
</evidence>
<evidence type="ECO:0000256" key="5">
    <source>
        <dbReference type="ARBA" id="ARBA00022679"/>
    </source>
</evidence>
<dbReference type="EC" id="2.1.1.100" evidence="3 10"/>
<dbReference type="FunCoup" id="A5E4T5">
    <property type="interactions" value="466"/>
</dbReference>
<dbReference type="PANTHER" id="PTHR12714:SF9">
    <property type="entry name" value="PROTEIN-S-ISOPRENYLCYSTEINE O-METHYLTRANSFERASE"/>
    <property type="match status" value="1"/>
</dbReference>
<evidence type="ECO:0000256" key="8">
    <source>
        <dbReference type="ARBA" id="ARBA00022989"/>
    </source>
</evidence>
<dbReference type="KEGG" id="lel:PVL30_005360"/>
<dbReference type="InterPro" id="IPR007269">
    <property type="entry name" value="ICMT_MeTrfase"/>
</dbReference>
<feature type="transmembrane region" description="Helical" evidence="10">
    <location>
        <begin position="52"/>
        <end position="71"/>
    </location>
</feature>
<evidence type="ECO:0000256" key="7">
    <source>
        <dbReference type="ARBA" id="ARBA00022692"/>
    </source>
</evidence>
<proteinExistence type="inferred from homology"/>
<keyword evidence="10" id="KW-0256">Endoplasmic reticulum</keyword>
<protein>
    <recommendedName>
        <fullName evidence="3 10">Protein-S-isoprenylcysteine O-methyltransferase</fullName>
        <ecNumber evidence="3 10">2.1.1.100</ecNumber>
    </recommendedName>
</protein>
<reference evidence="11 12" key="1">
    <citation type="journal article" date="2009" name="Nature">
        <title>Evolution of pathogenicity and sexual reproduction in eight Candida genomes.</title>
        <authorList>
            <person name="Butler G."/>
            <person name="Rasmussen M.D."/>
            <person name="Lin M.F."/>
            <person name="Santos M.A."/>
            <person name="Sakthikumar S."/>
            <person name="Munro C.A."/>
            <person name="Rheinbay E."/>
            <person name="Grabherr M."/>
            <person name="Forche A."/>
            <person name="Reedy J.L."/>
            <person name="Agrafioti I."/>
            <person name="Arnaud M.B."/>
            <person name="Bates S."/>
            <person name="Brown A.J."/>
            <person name="Brunke S."/>
            <person name="Costanzo M.C."/>
            <person name="Fitzpatrick D.A."/>
            <person name="de Groot P.W."/>
            <person name="Harris D."/>
            <person name="Hoyer L.L."/>
            <person name="Hube B."/>
            <person name="Klis F.M."/>
            <person name="Kodira C."/>
            <person name="Lennard N."/>
            <person name="Logue M.E."/>
            <person name="Martin R."/>
            <person name="Neiman A.M."/>
            <person name="Nikolaou E."/>
            <person name="Quail M.A."/>
            <person name="Quinn J."/>
            <person name="Santos M.C."/>
            <person name="Schmitzberger F.F."/>
            <person name="Sherlock G."/>
            <person name="Shah P."/>
            <person name="Silverstein K.A."/>
            <person name="Skrzypek M.S."/>
            <person name="Soll D."/>
            <person name="Staggs R."/>
            <person name="Stansfield I."/>
            <person name="Stumpf M.P."/>
            <person name="Sudbery P.E."/>
            <person name="Srikantha T."/>
            <person name="Zeng Q."/>
            <person name="Berman J."/>
            <person name="Berriman M."/>
            <person name="Heitman J."/>
            <person name="Gow N.A."/>
            <person name="Lorenz M.C."/>
            <person name="Birren B.W."/>
            <person name="Kellis M."/>
            <person name="Cuomo C.A."/>
        </authorList>
    </citation>
    <scope>NUCLEOTIDE SEQUENCE [LARGE SCALE GENOMIC DNA]</scope>
    <source>
        <strain evidence="12">ATCC 11503 / BCRC 21390 / CBS 2605 / JCM 1781 / NBRC 1676 / NRRL YB-4239</strain>
    </source>
</reference>
<dbReference type="PROSITE" id="PS51564">
    <property type="entry name" value="SAM_ICMT"/>
    <property type="match status" value="1"/>
</dbReference>
<organism evidence="11 12">
    <name type="scientific">Lodderomyces elongisporus (strain ATCC 11503 / CBS 2605 / JCM 1781 / NBRC 1676 / NRRL YB-4239)</name>
    <name type="common">Yeast</name>
    <name type="synonym">Saccharomyces elongisporus</name>
    <dbReference type="NCBI Taxonomy" id="379508"/>
    <lineage>
        <taxon>Eukaryota</taxon>
        <taxon>Fungi</taxon>
        <taxon>Dikarya</taxon>
        <taxon>Ascomycota</taxon>
        <taxon>Saccharomycotina</taxon>
        <taxon>Pichiomycetes</taxon>
        <taxon>Debaryomycetaceae</taxon>
        <taxon>Candida/Lodderomyces clade</taxon>
        <taxon>Lodderomyces</taxon>
    </lineage>
</organism>
<evidence type="ECO:0000256" key="4">
    <source>
        <dbReference type="ARBA" id="ARBA00022603"/>
    </source>
</evidence>
<comment type="similarity">
    <text evidence="2 10">Belongs to the class VI-like SAM-binding methyltransferase superfamily. Isoprenylcysteine carboxyl methyltransferase family.</text>
</comment>
<dbReference type="EMBL" id="CH981530">
    <property type="protein sequence ID" value="EDK46443.1"/>
    <property type="molecule type" value="Genomic_DNA"/>
</dbReference>
<dbReference type="Pfam" id="PF04140">
    <property type="entry name" value="ICMT"/>
    <property type="match status" value="1"/>
</dbReference>
<dbReference type="GO" id="GO:0032259">
    <property type="term" value="P:methylation"/>
    <property type="evidence" value="ECO:0007669"/>
    <property type="project" value="UniProtKB-KW"/>
</dbReference>
<dbReference type="GO" id="GO:0004671">
    <property type="term" value="F:protein C-terminal S-isoprenylcysteine carboxyl O-methyltransferase activity"/>
    <property type="evidence" value="ECO:0007669"/>
    <property type="project" value="UniProtKB-EC"/>
</dbReference>
<dbReference type="InParanoid" id="A5E4T5"/>
<evidence type="ECO:0000313" key="12">
    <source>
        <dbReference type="Proteomes" id="UP000001996"/>
    </source>
</evidence>
<comment type="catalytic activity">
    <reaction evidence="10">
        <text>[protein]-C-terminal S-[(2E,6E)-farnesyl]-L-cysteine + S-adenosyl-L-methionine = [protein]-C-terminal S-[(2E,6E)-farnesyl]-L-cysteine methyl ester + S-adenosyl-L-homocysteine</text>
        <dbReference type="Rhea" id="RHEA:21672"/>
        <dbReference type="Rhea" id="RHEA-COMP:12125"/>
        <dbReference type="Rhea" id="RHEA-COMP:12126"/>
        <dbReference type="ChEBI" id="CHEBI:57856"/>
        <dbReference type="ChEBI" id="CHEBI:59789"/>
        <dbReference type="ChEBI" id="CHEBI:90510"/>
        <dbReference type="ChEBI" id="CHEBI:90511"/>
        <dbReference type="EC" id="2.1.1.100"/>
    </reaction>
</comment>
<dbReference type="VEuPathDB" id="FungiDB:LELG_04624"/>
<evidence type="ECO:0000256" key="2">
    <source>
        <dbReference type="ARBA" id="ARBA00009140"/>
    </source>
</evidence>
<evidence type="ECO:0000256" key="10">
    <source>
        <dbReference type="RuleBase" id="RU362022"/>
    </source>
</evidence>
<dbReference type="HOGENOM" id="CLU_065200_0_2_1"/>
<evidence type="ECO:0000256" key="3">
    <source>
        <dbReference type="ARBA" id="ARBA00012151"/>
    </source>
</evidence>
<comment type="caution">
    <text evidence="10">Lacks conserved residue(s) required for the propagation of feature annotation.</text>
</comment>
<evidence type="ECO:0000256" key="1">
    <source>
        <dbReference type="ARBA" id="ARBA00004141"/>
    </source>
</evidence>
<dbReference type="eggNOG" id="KOG2628">
    <property type="taxonomic scope" value="Eukaryota"/>
</dbReference>
<dbReference type="GeneID" id="5231120"/>
<dbReference type="GO" id="GO:0005789">
    <property type="term" value="C:endoplasmic reticulum membrane"/>
    <property type="evidence" value="ECO:0007669"/>
    <property type="project" value="UniProtKB-SubCell"/>
</dbReference>
<accession>A5E4T5</accession>
<dbReference type="Gene3D" id="1.20.120.1630">
    <property type="match status" value="1"/>
</dbReference>
<evidence type="ECO:0000256" key="9">
    <source>
        <dbReference type="ARBA" id="ARBA00023136"/>
    </source>
</evidence>
<keyword evidence="12" id="KW-1185">Reference proteome</keyword>
<sequence>MTQQDDPLKYIRYDPSRNNLLRIAAKSFALGLVVATCFILQFTHSKFASICLYLQLLSLFHSLEFISTYLFNNSQVDDDSFILEDREFQIITILSIIEHFATPNAIKVPLLVSRIGYFLIALGQVARTLAMYTAQESFNHYIQKSGKDTHILITKGIYKYIRHPSYFGFFIWFLGMQLMLRNVIVLFVGCVILWRFFRDRVRYEEKYLVEFFGDNYIKYRNKTRTWMFI</sequence>
<name>A5E4T5_LODEL</name>
<keyword evidence="4 10" id="KW-0489">Methyltransferase</keyword>
<keyword evidence="6 10" id="KW-0949">S-adenosyl-L-methionine</keyword>
<keyword evidence="8 10" id="KW-1133">Transmembrane helix</keyword>
<comment type="subcellular location">
    <subcellularLocation>
        <location evidence="10">Endoplasmic reticulum membrane</location>
        <topology evidence="10">Multi-pass membrane protein</topology>
    </subcellularLocation>
    <subcellularLocation>
        <location evidence="1">Membrane</location>
        <topology evidence="1">Multi-pass membrane protein</topology>
    </subcellularLocation>
</comment>
<dbReference type="OrthoDB" id="422086at2759"/>